<reference evidence="3" key="1">
    <citation type="submission" date="2016-11" db="EMBL/GenBank/DDBJ databases">
        <authorList>
            <person name="Varghese N."/>
            <person name="Submissions S."/>
        </authorList>
    </citation>
    <scope>NUCLEOTIDE SEQUENCE [LARGE SCALE GENOMIC DNA]</scope>
    <source>
        <strain evidence="3">DSM 17539</strain>
    </source>
</reference>
<dbReference type="OrthoDB" id="111691at2"/>
<evidence type="ECO:0000256" key="1">
    <source>
        <dbReference type="SAM" id="Phobius"/>
    </source>
</evidence>
<feature type="transmembrane region" description="Helical" evidence="1">
    <location>
        <begin position="148"/>
        <end position="168"/>
    </location>
</feature>
<keyword evidence="1" id="KW-0812">Transmembrane</keyword>
<feature type="transmembrane region" description="Helical" evidence="1">
    <location>
        <begin position="20"/>
        <end position="41"/>
    </location>
</feature>
<dbReference type="RefSeq" id="WP_072862542.1">
    <property type="nucleotide sequence ID" value="NZ_FQUX01000004.1"/>
</dbReference>
<evidence type="ECO:0000313" key="3">
    <source>
        <dbReference type="Proteomes" id="UP000184406"/>
    </source>
</evidence>
<gene>
    <name evidence="2" type="ORF">SAMN03080594_104297</name>
</gene>
<dbReference type="EMBL" id="FQUX01000004">
    <property type="protein sequence ID" value="SHF47766.1"/>
    <property type="molecule type" value="Genomic_DNA"/>
</dbReference>
<dbReference type="Pfam" id="PF03929">
    <property type="entry name" value="PepSY_TM"/>
    <property type="match status" value="1"/>
</dbReference>
<evidence type="ECO:0000313" key="2">
    <source>
        <dbReference type="EMBL" id="SHF47766.1"/>
    </source>
</evidence>
<keyword evidence="1" id="KW-0472">Membrane</keyword>
<organism evidence="2 3">
    <name type="scientific">Arenibacter palladensis</name>
    <dbReference type="NCBI Taxonomy" id="237373"/>
    <lineage>
        <taxon>Bacteria</taxon>
        <taxon>Pseudomonadati</taxon>
        <taxon>Bacteroidota</taxon>
        <taxon>Flavobacteriia</taxon>
        <taxon>Flavobacteriales</taxon>
        <taxon>Flavobacteriaceae</taxon>
        <taxon>Arenibacter</taxon>
    </lineage>
</organism>
<dbReference type="AlphaFoldDB" id="A0A1M5BZB7"/>
<keyword evidence="1" id="KW-1133">Transmembrane helix</keyword>
<proteinExistence type="predicted"/>
<dbReference type="InterPro" id="IPR005625">
    <property type="entry name" value="PepSY-ass_TM"/>
</dbReference>
<name>A0A1M5BZB7_9FLAO</name>
<sequence length="384" mass="43366">MSKKATKYTLRKFINDAHLWLGIGSGIILFLVCFSGTVLTFEEEIKDLFAKEFVVADASGSPLSMVELKETLSKEGIVTNVTIPAVRDEALKFSVKTSPKERRGTTFFVDPYSGEYQKVQKSDLDGFFSTMFKMHRWLLLETEVGRPIVGVATLIFLFLAISGIILWFPKKMKWNNFKPGFKIKFKANWKRINHDLHNTLGFYACIFLVIMSLTGLFWSFEWYRDAGSKVLGTKVFGNRGGGPQFESSLKPGTTKKTFEEILQLTSTELAFEGETTITIPATDNEVYTITKNNNSRFSPVITDKLVLDRDGTLLHKELFADKPLNVQIASLIKPIHIGTIYGSFSKIIYFFACLIATSLPITGTLIWINKLKIKKSKKKQPAFV</sequence>
<feature type="transmembrane region" description="Helical" evidence="1">
    <location>
        <begin position="200"/>
        <end position="220"/>
    </location>
</feature>
<dbReference type="Proteomes" id="UP000184406">
    <property type="component" value="Unassembled WGS sequence"/>
</dbReference>
<accession>A0A1M5BZB7</accession>
<keyword evidence="3" id="KW-1185">Reference proteome</keyword>
<dbReference type="PANTHER" id="PTHR34219:SF3">
    <property type="entry name" value="BLL7967 PROTEIN"/>
    <property type="match status" value="1"/>
</dbReference>
<protein>
    <submittedName>
        <fullName evidence="2">Uncharacterized iron-regulated membrane protein</fullName>
    </submittedName>
</protein>
<dbReference type="PANTHER" id="PTHR34219">
    <property type="entry name" value="IRON-REGULATED INNER MEMBRANE PROTEIN-RELATED"/>
    <property type="match status" value="1"/>
</dbReference>
<feature type="transmembrane region" description="Helical" evidence="1">
    <location>
        <begin position="347"/>
        <end position="368"/>
    </location>
</feature>